<gene>
    <name evidence="1" type="ORF">EXD82_03875</name>
</gene>
<comment type="caution">
    <text evidence="1">The sequence shown here is derived from an EMBL/GenBank/DDBJ whole genome shotgun (WGS) entry which is preliminary data.</text>
</comment>
<evidence type="ECO:0000313" key="2">
    <source>
        <dbReference type="Proteomes" id="UP000317863"/>
    </source>
</evidence>
<dbReference type="InterPro" id="IPR016024">
    <property type="entry name" value="ARM-type_fold"/>
</dbReference>
<keyword evidence="2" id="KW-1185">Reference proteome</keyword>
<protein>
    <recommendedName>
        <fullName evidence="3">HEAT repeat domain-containing protein</fullName>
    </recommendedName>
</protein>
<dbReference type="Proteomes" id="UP000317863">
    <property type="component" value="Unassembled WGS sequence"/>
</dbReference>
<proteinExistence type="predicted"/>
<dbReference type="RefSeq" id="WP_142535596.1">
    <property type="nucleotide sequence ID" value="NZ_SGJB01000005.1"/>
</dbReference>
<sequence>MNLYDIITDKNLKGVNKRTKVIEYIVSNNVKIDEIESVCSKINIKQTAVILEAIEEITNKNIMELDIEYLHFAERYIISENNSCIRESSRIIGNMAKYYPDELDNAIKYLLINTENEGKVIRWSSAYALSNIIVLDRFSTSEIVEKIYGIAEKEEDSGVKNRYLKALKKISKDRK</sequence>
<dbReference type="AlphaFoldDB" id="A0A544QWD2"/>
<accession>A0A544QWD2</accession>
<dbReference type="InterPro" id="IPR011989">
    <property type="entry name" value="ARM-like"/>
</dbReference>
<name>A0A544QWD2_9FIRM</name>
<reference evidence="1 2" key="1">
    <citation type="submission" date="2019-02" db="EMBL/GenBank/DDBJ databases">
        <title>Peptostreptococcaceae bacterium ZHW00191 nov., a new bacterium isolated from the human gut.</title>
        <authorList>
            <person name="Zhou H.-W."/>
            <person name="Chen X.-J."/>
        </authorList>
    </citation>
    <scope>NUCLEOTIDE SEQUENCE [LARGE SCALE GENOMIC DNA]</scope>
    <source>
        <strain evidence="1 2">ZHW00191</strain>
    </source>
</reference>
<dbReference type="Gene3D" id="1.25.10.10">
    <property type="entry name" value="Leucine-rich Repeat Variant"/>
    <property type="match status" value="1"/>
</dbReference>
<dbReference type="SUPFAM" id="SSF48371">
    <property type="entry name" value="ARM repeat"/>
    <property type="match status" value="1"/>
</dbReference>
<dbReference type="EMBL" id="SGJB01000005">
    <property type="protein sequence ID" value="TQQ84991.1"/>
    <property type="molecule type" value="Genomic_DNA"/>
</dbReference>
<organism evidence="1 2">
    <name type="scientific">Peptacetobacter hominis</name>
    <dbReference type="NCBI Taxonomy" id="2743610"/>
    <lineage>
        <taxon>Bacteria</taxon>
        <taxon>Bacillati</taxon>
        <taxon>Bacillota</taxon>
        <taxon>Clostridia</taxon>
        <taxon>Peptostreptococcales</taxon>
        <taxon>Peptostreptococcaceae</taxon>
        <taxon>Peptacetobacter</taxon>
    </lineage>
</organism>
<evidence type="ECO:0000313" key="1">
    <source>
        <dbReference type="EMBL" id="TQQ84991.1"/>
    </source>
</evidence>
<evidence type="ECO:0008006" key="3">
    <source>
        <dbReference type="Google" id="ProtNLM"/>
    </source>
</evidence>
<dbReference type="OrthoDB" id="2083221at2"/>